<dbReference type="PIRSF" id="PIRSF000876">
    <property type="entry name" value="RR_chemtxs_CheB"/>
    <property type="match status" value="1"/>
</dbReference>
<dbReference type="Pfam" id="PF01339">
    <property type="entry name" value="CheB_methylest"/>
    <property type="match status" value="1"/>
</dbReference>
<dbReference type="CDD" id="cd16432">
    <property type="entry name" value="CheB_Rec"/>
    <property type="match status" value="1"/>
</dbReference>
<dbReference type="EMBL" id="LVJN01000021">
    <property type="protein sequence ID" value="OSM00217.1"/>
    <property type="molecule type" value="Genomic_DNA"/>
</dbReference>
<feature type="modified residue" description="4-aspartylphosphate" evidence="7">
    <location>
        <position position="40"/>
    </location>
</feature>
<evidence type="ECO:0000313" key="12">
    <source>
        <dbReference type="Proteomes" id="UP000194003"/>
    </source>
</evidence>
<dbReference type="PROSITE" id="PS50122">
    <property type="entry name" value="CHEB"/>
    <property type="match status" value="1"/>
</dbReference>
<feature type="active site" evidence="6">
    <location>
        <position position="171"/>
    </location>
</feature>
<dbReference type="Pfam" id="PF00072">
    <property type="entry name" value="Response_reg"/>
    <property type="match status" value="1"/>
</dbReference>
<evidence type="ECO:0000256" key="2">
    <source>
        <dbReference type="ARBA" id="ARBA00022500"/>
    </source>
</evidence>
<dbReference type="GO" id="GO:0000156">
    <property type="term" value="F:phosphorelay response regulator activity"/>
    <property type="evidence" value="ECO:0007669"/>
    <property type="project" value="InterPro"/>
</dbReference>
<keyword evidence="3 6" id="KW-0378">Hydrolase</keyword>
<dbReference type="GO" id="GO:0008984">
    <property type="term" value="F:protein-glutamate methylesterase activity"/>
    <property type="evidence" value="ECO:0007669"/>
    <property type="project" value="UniProtKB-EC"/>
</dbReference>
<dbReference type="SMART" id="SM00448">
    <property type="entry name" value="REC"/>
    <property type="match status" value="1"/>
</dbReference>
<dbReference type="EC" id="3.1.1.61" evidence="4"/>
<feature type="compositionally biased region" description="Low complexity" evidence="8">
    <location>
        <begin position="127"/>
        <end position="145"/>
    </location>
</feature>
<dbReference type="SUPFAM" id="SSF52172">
    <property type="entry name" value="CheY-like"/>
    <property type="match status" value="1"/>
</dbReference>
<evidence type="ECO:0000259" key="10">
    <source>
        <dbReference type="PROSITE" id="PS50122"/>
    </source>
</evidence>
<keyword evidence="2 6" id="KW-0145">Chemotaxis</keyword>
<dbReference type="AlphaFoldDB" id="A0A1Y2JZ87"/>
<protein>
    <recommendedName>
        <fullName evidence="4">protein-glutamate methylesterase</fullName>
        <ecNumber evidence="4">3.1.1.61</ecNumber>
    </recommendedName>
</protein>
<dbReference type="InterPro" id="IPR001789">
    <property type="entry name" value="Sig_transdc_resp-reg_receiver"/>
</dbReference>
<gene>
    <name evidence="11" type="ORF">MAIT1_00679</name>
</gene>
<dbReference type="PROSITE" id="PS50110">
    <property type="entry name" value="RESPONSE_REGULATORY"/>
    <property type="match status" value="1"/>
</dbReference>
<evidence type="ECO:0000313" key="11">
    <source>
        <dbReference type="EMBL" id="OSM00217.1"/>
    </source>
</evidence>
<keyword evidence="12" id="KW-1185">Reference proteome</keyword>
<feature type="active site" evidence="6">
    <location>
        <position position="198"/>
    </location>
</feature>
<dbReference type="GO" id="GO:0006935">
    <property type="term" value="P:chemotaxis"/>
    <property type="evidence" value="ECO:0007669"/>
    <property type="project" value="UniProtKB-UniRule"/>
</dbReference>
<dbReference type="PANTHER" id="PTHR42872">
    <property type="entry name" value="PROTEIN-GLUTAMATE METHYLESTERASE/PROTEIN-GLUTAMINE GLUTAMINASE"/>
    <property type="match status" value="1"/>
</dbReference>
<comment type="catalytic activity">
    <reaction evidence="5">
        <text>[protein]-L-glutamate 5-O-methyl ester + H2O = L-glutamyl-[protein] + methanol + H(+)</text>
        <dbReference type="Rhea" id="RHEA:23236"/>
        <dbReference type="Rhea" id="RHEA-COMP:10208"/>
        <dbReference type="Rhea" id="RHEA-COMP:10311"/>
        <dbReference type="ChEBI" id="CHEBI:15377"/>
        <dbReference type="ChEBI" id="CHEBI:15378"/>
        <dbReference type="ChEBI" id="CHEBI:17790"/>
        <dbReference type="ChEBI" id="CHEBI:29973"/>
        <dbReference type="ChEBI" id="CHEBI:82795"/>
        <dbReference type="EC" id="3.1.1.61"/>
    </reaction>
</comment>
<organism evidence="11 12">
    <name type="scientific">Magnetofaba australis IT-1</name>
    <dbReference type="NCBI Taxonomy" id="1434232"/>
    <lineage>
        <taxon>Bacteria</taxon>
        <taxon>Pseudomonadati</taxon>
        <taxon>Pseudomonadota</taxon>
        <taxon>Magnetococcia</taxon>
        <taxon>Magnetococcales</taxon>
        <taxon>Magnetococcaceae</taxon>
        <taxon>Magnetofaba</taxon>
    </lineage>
</organism>
<evidence type="ECO:0000256" key="6">
    <source>
        <dbReference type="PROSITE-ProRule" id="PRU00050"/>
    </source>
</evidence>
<keyword evidence="1" id="KW-0963">Cytoplasm</keyword>
<dbReference type="InterPro" id="IPR008248">
    <property type="entry name" value="CheB-like"/>
</dbReference>
<feature type="region of interest" description="Disordered" evidence="8">
    <location>
        <begin position="126"/>
        <end position="145"/>
    </location>
</feature>
<proteinExistence type="predicted"/>
<evidence type="ECO:0000256" key="8">
    <source>
        <dbReference type="SAM" id="MobiDB-lite"/>
    </source>
</evidence>
<feature type="domain" description="CheB-type methylesterase" evidence="10">
    <location>
        <begin position="152"/>
        <end position="353"/>
    </location>
</feature>
<dbReference type="Gene3D" id="3.40.50.180">
    <property type="entry name" value="Methylesterase CheB, C-terminal domain"/>
    <property type="match status" value="1"/>
</dbReference>
<evidence type="ECO:0000256" key="4">
    <source>
        <dbReference type="ARBA" id="ARBA00039140"/>
    </source>
</evidence>
<comment type="caution">
    <text evidence="11">The sequence shown here is derived from an EMBL/GenBank/DDBJ whole genome shotgun (WGS) entry which is preliminary data.</text>
</comment>
<dbReference type="InterPro" id="IPR011006">
    <property type="entry name" value="CheY-like_superfamily"/>
</dbReference>
<dbReference type="InterPro" id="IPR000673">
    <property type="entry name" value="Sig_transdc_resp-reg_Me-estase"/>
</dbReference>
<dbReference type="Proteomes" id="UP000194003">
    <property type="component" value="Unassembled WGS sequence"/>
</dbReference>
<evidence type="ECO:0000256" key="3">
    <source>
        <dbReference type="ARBA" id="ARBA00022801"/>
    </source>
</evidence>
<dbReference type="InterPro" id="IPR013785">
    <property type="entry name" value="Aldolase_TIM"/>
</dbReference>
<evidence type="ECO:0000259" key="9">
    <source>
        <dbReference type="PROSITE" id="PS50110"/>
    </source>
</evidence>
<feature type="active site" evidence="6">
    <location>
        <position position="296"/>
    </location>
</feature>
<dbReference type="STRING" id="1434232.MAIT1_00679"/>
<dbReference type="GO" id="GO:0005737">
    <property type="term" value="C:cytoplasm"/>
    <property type="evidence" value="ECO:0007669"/>
    <property type="project" value="InterPro"/>
</dbReference>
<dbReference type="SUPFAM" id="SSF52738">
    <property type="entry name" value="Methylesterase CheB, C-terminal domain"/>
    <property type="match status" value="1"/>
</dbReference>
<reference evidence="11 12" key="1">
    <citation type="journal article" date="2016" name="BMC Genomics">
        <title>Combined genomic and structural analyses of a cultured magnetotactic bacterium reveals its niche adaptation to a dynamic environment.</title>
        <authorList>
            <person name="Araujo A.C."/>
            <person name="Morillo V."/>
            <person name="Cypriano J."/>
            <person name="Teixeira L.C."/>
            <person name="Leao P."/>
            <person name="Lyra S."/>
            <person name="Almeida L.G."/>
            <person name="Bazylinski D.A."/>
            <person name="Vasconcellos A.T."/>
            <person name="Abreu F."/>
            <person name="Lins U."/>
        </authorList>
    </citation>
    <scope>NUCLEOTIDE SEQUENCE [LARGE SCALE GENOMIC DNA]</scope>
    <source>
        <strain evidence="11 12">IT-1</strain>
    </source>
</reference>
<keyword evidence="7" id="KW-0597">Phosphoprotein</keyword>
<dbReference type="CDD" id="cd17541">
    <property type="entry name" value="REC_CheB-like"/>
    <property type="match status" value="1"/>
</dbReference>
<feature type="domain" description="Response regulatory" evidence="9">
    <location>
        <begin position="1"/>
        <end position="107"/>
    </location>
</feature>
<evidence type="ECO:0000256" key="7">
    <source>
        <dbReference type="PROSITE-ProRule" id="PRU00169"/>
    </source>
</evidence>
<dbReference type="PANTHER" id="PTHR42872:SF6">
    <property type="entry name" value="PROTEIN-GLUTAMATE METHYLESTERASE_PROTEIN-GLUTAMINE GLUTAMINASE"/>
    <property type="match status" value="1"/>
</dbReference>
<dbReference type="Gene3D" id="3.20.20.70">
    <property type="entry name" value="Aldolase class I"/>
    <property type="match status" value="1"/>
</dbReference>
<name>A0A1Y2JZ87_9PROT</name>
<evidence type="ECO:0000256" key="1">
    <source>
        <dbReference type="ARBA" id="ARBA00022490"/>
    </source>
</evidence>
<accession>A0A1Y2JZ87</accession>
<dbReference type="InterPro" id="IPR035909">
    <property type="entry name" value="CheB_C"/>
</dbReference>
<evidence type="ECO:0000256" key="5">
    <source>
        <dbReference type="ARBA" id="ARBA00048267"/>
    </source>
</evidence>
<sequence>MFLQAIFEQEPDIEVVGVAQDGHAGVEMTRELRPDVVTMDIRMPGMDGFEATRLIMSECPTPIVVISSSVDDEEMRITFRAIEEGALAVLEKPHGVSHPNFESDRVRMLETIRAMAEVRVIRRARPRSALTPPAPSATTTTAEISAAPALAPAPSLTPTHTYCELLAIGSSTGGPQALQELLATLEPNPPFPIVVAQHIAPGFISGMISWLNDQLPMRVSLMQEGAPLMPGEIVFAPDNRHMRIIRGAGGQLAAESFEHGVNNGYHCPSINEFFHSVARHCGRNAIGVILSGMGDDGAQGLRAMRDRGALTFAQQFDTCVIDSMPQNAKRLDAVEKVLPPHHIAYYLNKIRSA</sequence>